<accession>A0ABT8R5V5</accession>
<dbReference type="Pfam" id="PF20136">
    <property type="entry name" value="DUF6526"/>
    <property type="match status" value="1"/>
</dbReference>
<proteinExistence type="predicted"/>
<keyword evidence="1" id="KW-0472">Membrane</keyword>
<evidence type="ECO:0000313" key="2">
    <source>
        <dbReference type="EMBL" id="MDO1447482.1"/>
    </source>
</evidence>
<protein>
    <submittedName>
        <fullName evidence="2">DUF6526 family protein</fullName>
    </submittedName>
</protein>
<feature type="transmembrane region" description="Helical" evidence="1">
    <location>
        <begin position="16"/>
        <end position="38"/>
    </location>
</feature>
<keyword evidence="1" id="KW-0812">Transmembrane</keyword>
<dbReference type="InterPro" id="IPR045385">
    <property type="entry name" value="DUF6526"/>
</dbReference>
<reference evidence="2" key="1">
    <citation type="submission" date="2023-07" db="EMBL/GenBank/DDBJ databases">
        <title>The genome sequence of Rhodocytophaga aerolata KACC 12507.</title>
        <authorList>
            <person name="Zhang X."/>
        </authorList>
    </citation>
    <scope>NUCLEOTIDE SEQUENCE</scope>
    <source>
        <strain evidence="2">KACC 12507</strain>
    </source>
</reference>
<evidence type="ECO:0000256" key="1">
    <source>
        <dbReference type="SAM" id="Phobius"/>
    </source>
</evidence>
<dbReference type="EMBL" id="JAUKPO010000007">
    <property type="protein sequence ID" value="MDO1447482.1"/>
    <property type="molecule type" value="Genomic_DNA"/>
</dbReference>
<comment type="caution">
    <text evidence="2">The sequence shown here is derived from an EMBL/GenBank/DDBJ whole genome shotgun (WGS) entry which is preliminary data.</text>
</comment>
<dbReference type="Proteomes" id="UP001168528">
    <property type="component" value="Unassembled WGS sequence"/>
</dbReference>
<sequence length="148" mass="17359">MASKQHYSNHRYYNPVYYYLLVPAGFAFLVLSTAYFVIHGFMQQQWMQGVYYLLAGVIVAAVIVWMQQNAVTTQKRIILQEMRLRYFIITGKPFNPIEHKLKTDQIIALRFASDGELIPLLEITLMEDLTPSQIKKKIKHWKGDYLQV</sequence>
<keyword evidence="3" id="KW-1185">Reference proteome</keyword>
<keyword evidence="1" id="KW-1133">Transmembrane helix</keyword>
<dbReference type="RefSeq" id="WP_302038286.1">
    <property type="nucleotide sequence ID" value="NZ_JAUKPO010000007.1"/>
</dbReference>
<feature type="transmembrane region" description="Helical" evidence="1">
    <location>
        <begin position="50"/>
        <end position="67"/>
    </location>
</feature>
<evidence type="ECO:0000313" key="3">
    <source>
        <dbReference type="Proteomes" id="UP001168528"/>
    </source>
</evidence>
<name>A0ABT8R5V5_9BACT</name>
<gene>
    <name evidence="2" type="ORF">Q0590_14535</name>
</gene>
<organism evidence="2 3">
    <name type="scientific">Rhodocytophaga aerolata</name>
    <dbReference type="NCBI Taxonomy" id="455078"/>
    <lineage>
        <taxon>Bacteria</taxon>
        <taxon>Pseudomonadati</taxon>
        <taxon>Bacteroidota</taxon>
        <taxon>Cytophagia</taxon>
        <taxon>Cytophagales</taxon>
        <taxon>Rhodocytophagaceae</taxon>
        <taxon>Rhodocytophaga</taxon>
    </lineage>
</organism>